<dbReference type="AlphaFoldDB" id="A0AAN9UYX4"/>
<feature type="compositionally biased region" description="Basic and acidic residues" evidence="2">
    <location>
        <begin position="129"/>
        <end position="139"/>
    </location>
</feature>
<feature type="region of interest" description="Disordered" evidence="2">
    <location>
        <begin position="75"/>
        <end position="176"/>
    </location>
</feature>
<organism evidence="3 4">
    <name type="scientific">Diatrype stigma</name>
    <dbReference type="NCBI Taxonomy" id="117547"/>
    <lineage>
        <taxon>Eukaryota</taxon>
        <taxon>Fungi</taxon>
        <taxon>Dikarya</taxon>
        <taxon>Ascomycota</taxon>
        <taxon>Pezizomycotina</taxon>
        <taxon>Sordariomycetes</taxon>
        <taxon>Xylariomycetidae</taxon>
        <taxon>Xylariales</taxon>
        <taxon>Diatrypaceae</taxon>
        <taxon>Diatrype</taxon>
    </lineage>
</organism>
<feature type="compositionally biased region" description="Low complexity" evidence="2">
    <location>
        <begin position="12"/>
        <end position="31"/>
    </location>
</feature>
<evidence type="ECO:0000313" key="4">
    <source>
        <dbReference type="Proteomes" id="UP001320420"/>
    </source>
</evidence>
<reference evidence="3 4" key="1">
    <citation type="submission" date="2024-02" db="EMBL/GenBank/DDBJ databases">
        <title>De novo assembly and annotation of 12 fungi associated with fruit tree decline syndrome in Ontario, Canada.</title>
        <authorList>
            <person name="Sulman M."/>
            <person name="Ellouze W."/>
            <person name="Ilyukhin E."/>
        </authorList>
    </citation>
    <scope>NUCLEOTIDE SEQUENCE [LARGE SCALE GENOMIC DNA]</scope>
    <source>
        <strain evidence="3 4">M11/M66-122</strain>
    </source>
</reference>
<proteinExistence type="predicted"/>
<evidence type="ECO:0000256" key="1">
    <source>
        <dbReference type="SAM" id="Coils"/>
    </source>
</evidence>
<evidence type="ECO:0000256" key="2">
    <source>
        <dbReference type="SAM" id="MobiDB-lite"/>
    </source>
</evidence>
<feature type="compositionally biased region" description="Basic and acidic residues" evidence="2">
    <location>
        <begin position="75"/>
        <end position="87"/>
    </location>
</feature>
<feature type="compositionally biased region" description="Low complexity" evidence="2">
    <location>
        <begin position="140"/>
        <end position="151"/>
    </location>
</feature>
<feature type="compositionally biased region" description="Gly residues" evidence="2">
    <location>
        <begin position="32"/>
        <end position="42"/>
    </location>
</feature>
<protein>
    <submittedName>
        <fullName evidence="3">Uncharacterized protein</fullName>
    </submittedName>
</protein>
<feature type="compositionally biased region" description="Polar residues" evidence="2">
    <location>
        <begin position="1"/>
        <end position="10"/>
    </location>
</feature>
<sequence>MSPFTPTRRQVSPPFVDSSPSPRSGSRSGSRLGSGTGSGSGSGSPRPSQDSFALGSRIALIQRLTDLAMKINQENREEDGSLDKLHAMMDQMEFSISNHDRNRDANLGKSEPSGSSPEANGGNVAQDSHVPEKPMDDRSNSVPPVEPSSSGKESHVSKSDAETQTGRATKTSEVDAERIVAEAQTLCKGLEEVVANLKARQEESDARAERAAQHIMYLEKRVQELENERNENEMEILNLQFQLKAIEVQCLSYVPKDADQDLRESISAWKTEWSALKRKRARKKDCVDSASGSPRNHASMVGSPGTPSRRPPAHKSSSYVDD</sequence>
<keyword evidence="1" id="KW-0175">Coiled coil</keyword>
<feature type="coiled-coil region" evidence="1">
    <location>
        <begin position="180"/>
        <end position="242"/>
    </location>
</feature>
<gene>
    <name evidence="3" type="ORF">SLS62_002179</name>
</gene>
<feature type="region of interest" description="Disordered" evidence="2">
    <location>
        <begin position="279"/>
        <end position="322"/>
    </location>
</feature>
<feature type="compositionally biased region" description="Polar residues" evidence="2">
    <location>
        <begin position="112"/>
        <end position="126"/>
    </location>
</feature>
<dbReference type="Proteomes" id="UP001320420">
    <property type="component" value="Unassembled WGS sequence"/>
</dbReference>
<comment type="caution">
    <text evidence="3">The sequence shown here is derived from an EMBL/GenBank/DDBJ whole genome shotgun (WGS) entry which is preliminary data.</text>
</comment>
<keyword evidence="4" id="KW-1185">Reference proteome</keyword>
<name>A0AAN9UYX4_9PEZI</name>
<feature type="region of interest" description="Disordered" evidence="2">
    <location>
        <begin position="1"/>
        <end position="54"/>
    </location>
</feature>
<accession>A0AAN9UYX4</accession>
<evidence type="ECO:0000313" key="3">
    <source>
        <dbReference type="EMBL" id="KAK7755892.1"/>
    </source>
</evidence>
<dbReference type="EMBL" id="JAKJXP020000010">
    <property type="protein sequence ID" value="KAK7755892.1"/>
    <property type="molecule type" value="Genomic_DNA"/>
</dbReference>
<feature type="compositionally biased region" description="Basic and acidic residues" evidence="2">
    <location>
        <begin position="152"/>
        <end position="161"/>
    </location>
</feature>